<sequence length="159" mass="17348">MNLGSHAIDKIQWLTDSKIAQVKASVSHYGAKGDIEGSVTAFVKTDQGVPCTISQSGYGGVRRDETEIIFTHGMLKLRTGAGLWISQDGEYRPVETTQAEPPFVLQYRDLLDCIQRDAVPECSGDYSKSVIAAVQAMYASHRIGQEIELQQQQGGILAC</sequence>
<evidence type="ECO:0000259" key="1">
    <source>
        <dbReference type="Pfam" id="PF22725"/>
    </source>
</evidence>
<dbReference type="EMBL" id="JAPDHZ010000002">
    <property type="protein sequence ID" value="MDG0790560.1"/>
    <property type="molecule type" value="Genomic_DNA"/>
</dbReference>
<dbReference type="AlphaFoldDB" id="A0A9X4KIW1"/>
<dbReference type="InterPro" id="IPR055170">
    <property type="entry name" value="GFO_IDH_MocA-like_dom"/>
</dbReference>
<feature type="domain" description="GFO/IDH/MocA-like oxidoreductase" evidence="1">
    <location>
        <begin position="1"/>
        <end position="75"/>
    </location>
</feature>
<dbReference type="SUPFAM" id="SSF55347">
    <property type="entry name" value="Glyceraldehyde-3-phosphate dehydrogenase-like, C-terminal domain"/>
    <property type="match status" value="1"/>
</dbReference>
<comment type="caution">
    <text evidence="2">The sequence shown here is derived from an EMBL/GenBank/DDBJ whole genome shotgun (WGS) entry which is preliminary data.</text>
</comment>
<gene>
    <name evidence="2" type="ORF">OMP38_06615</name>
</gene>
<dbReference type="Pfam" id="PF22725">
    <property type="entry name" value="GFO_IDH_MocA_C3"/>
    <property type="match status" value="1"/>
</dbReference>
<evidence type="ECO:0000313" key="2">
    <source>
        <dbReference type="EMBL" id="MDG0790560.1"/>
    </source>
</evidence>
<proteinExistence type="predicted"/>
<dbReference type="RefSeq" id="WP_277564378.1">
    <property type="nucleotide sequence ID" value="NZ_JAPDHZ010000002.1"/>
</dbReference>
<name>A0A9X4KIW1_9BACL</name>
<accession>A0A9X4KIW1</accession>
<reference evidence="2 3" key="1">
    <citation type="submission" date="2022-10" db="EMBL/GenBank/DDBJ databases">
        <title>Comparative genomic analysis of Cohnella hashimotonis sp. nov., isolated from the International Space Station.</title>
        <authorList>
            <person name="Simpson A."/>
            <person name="Venkateswaran K."/>
        </authorList>
    </citation>
    <scope>NUCLEOTIDE SEQUENCE [LARGE SCALE GENOMIC DNA]</scope>
    <source>
        <strain evidence="2 3">DSM 18997</strain>
    </source>
</reference>
<organism evidence="2 3">
    <name type="scientific">Cohnella ginsengisoli</name>
    <dbReference type="NCBI Taxonomy" id="425004"/>
    <lineage>
        <taxon>Bacteria</taxon>
        <taxon>Bacillati</taxon>
        <taxon>Bacillota</taxon>
        <taxon>Bacilli</taxon>
        <taxon>Bacillales</taxon>
        <taxon>Paenibacillaceae</taxon>
        <taxon>Cohnella</taxon>
    </lineage>
</organism>
<dbReference type="Gene3D" id="3.30.360.10">
    <property type="entry name" value="Dihydrodipicolinate Reductase, domain 2"/>
    <property type="match status" value="1"/>
</dbReference>
<evidence type="ECO:0000313" key="3">
    <source>
        <dbReference type="Proteomes" id="UP001153387"/>
    </source>
</evidence>
<dbReference type="Proteomes" id="UP001153387">
    <property type="component" value="Unassembled WGS sequence"/>
</dbReference>
<keyword evidence="3" id="KW-1185">Reference proteome</keyword>
<protein>
    <recommendedName>
        <fullName evidence="1">GFO/IDH/MocA-like oxidoreductase domain-containing protein</fullName>
    </recommendedName>
</protein>